<dbReference type="InterPro" id="IPR029039">
    <property type="entry name" value="Flavoprotein-like_sf"/>
</dbReference>
<dbReference type="Gene3D" id="3.40.50.360">
    <property type="match status" value="1"/>
</dbReference>
<dbReference type="PRINTS" id="PR00369">
    <property type="entry name" value="FLAVODOXIN"/>
</dbReference>
<dbReference type="GO" id="GO:0005829">
    <property type="term" value="C:cytosol"/>
    <property type="evidence" value="ECO:0007669"/>
    <property type="project" value="TreeGrafter"/>
</dbReference>
<proteinExistence type="predicted"/>
<dbReference type="EMBL" id="VJMJ01000003">
    <property type="protein sequence ID" value="KAF0744969.1"/>
    <property type="molecule type" value="Genomic_DNA"/>
</dbReference>
<protein>
    <recommendedName>
        <fullName evidence="2">Flavodoxin-like domain-containing protein</fullName>
    </recommendedName>
</protein>
<gene>
    <name evidence="3" type="ORF">Ae201684_000554</name>
</gene>
<dbReference type="GO" id="GO:0003958">
    <property type="term" value="F:NADPH-hemoprotein reductase activity"/>
    <property type="evidence" value="ECO:0007669"/>
    <property type="project" value="TreeGrafter"/>
</dbReference>
<dbReference type="InterPro" id="IPR008254">
    <property type="entry name" value="Flavodoxin/NO_synth"/>
</dbReference>
<dbReference type="Pfam" id="PF00258">
    <property type="entry name" value="Flavodoxin_1"/>
    <property type="match status" value="1"/>
</dbReference>
<dbReference type="InterPro" id="IPR001094">
    <property type="entry name" value="Flavdoxin-like"/>
</dbReference>
<dbReference type="GO" id="GO:0010181">
    <property type="term" value="F:FMN binding"/>
    <property type="evidence" value="ECO:0007669"/>
    <property type="project" value="InterPro"/>
</dbReference>
<dbReference type="AlphaFoldDB" id="A0A6G0XW74"/>
<dbReference type="VEuPathDB" id="FungiDB:AeMF1_003442"/>
<keyword evidence="1" id="KW-0285">Flavoprotein</keyword>
<evidence type="ECO:0000256" key="1">
    <source>
        <dbReference type="ARBA" id="ARBA00022630"/>
    </source>
</evidence>
<dbReference type="Proteomes" id="UP000481153">
    <property type="component" value="Unassembled WGS sequence"/>
</dbReference>
<evidence type="ECO:0000313" key="3">
    <source>
        <dbReference type="EMBL" id="KAF0744969.1"/>
    </source>
</evidence>
<feature type="domain" description="Flavodoxin-like" evidence="2">
    <location>
        <begin position="17"/>
        <end position="159"/>
    </location>
</feature>
<keyword evidence="4" id="KW-1185">Reference proteome</keyword>
<dbReference type="GO" id="GO:0050660">
    <property type="term" value="F:flavin adenine dinucleotide binding"/>
    <property type="evidence" value="ECO:0007669"/>
    <property type="project" value="TreeGrafter"/>
</dbReference>
<evidence type="ECO:0000259" key="2">
    <source>
        <dbReference type="PROSITE" id="PS50902"/>
    </source>
</evidence>
<reference evidence="3 4" key="1">
    <citation type="submission" date="2019-07" db="EMBL/GenBank/DDBJ databases">
        <title>Genomics analysis of Aphanomyces spp. identifies a new class of oomycete effector associated with host adaptation.</title>
        <authorList>
            <person name="Gaulin E."/>
        </authorList>
    </citation>
    <scope>NUCLEOTIDE SEQUENCE [LARGE SCALE GENOMIC DNA]</scope>
    <source>
        <strain evidence="3 4">ATCC 201684</strain>
    </source>
</reference>
<sequence>MGNSSSKQHKKRGKPSVTILYGSSGGTAEGFAMQLGALGRQQGHFAVNVVDLQQFEPRVLPSLSYVVFIVATHGEGGPTDSAARFYKFLTGPLPAKYLKHVKFTVFGLGDSTYATYNAMGHTVDTLMAKRAGQRFYPFGQGDARGRIDMDFAAWKDGLWRALLEDETKGNPNDLPLSPPGSSRLSNLVTPRLKNFLTNSTSSLSSSTSSSSSTRRHFSSSFLSKEAMATTTTTS</sequence>
<dbReference type="SUPFAM" id="SSF52218">
    <property type="entry name" value="Flavoproteins"/>
    <property type="match status" value="1"/>
</dbReference>
<organism evidence="3 4">
    <name type="scientific">Aphanomyces euteiches</name>
    <dbReference type="NCBI Taxonomy" id="100861"/>
    <lineage>
        <taxon>Eukaryota</taxon>
        <taxon>Sar</taxon>
        <taxon>Stramenopiles</taxon>
        <taxon>Oomycota</taxon>
        <taxon>Saprolegniomycetes</taxon>
        <taxon>Saprolegniales</taxon>
        <taxon>Verrucalvaceae</taxon>
        <taxon>Aphanomyces</taxon>
    </lineage>
</organism>
<dbReference type="PROSITE" id="PS50902">
    <property type="entry name" value="FLAVODOXIN_LIKE"/>
    <property type="match status" value="1"/>
</dbReference>
<dbReference type="PANTHER" id="PTHR19384:SF17">
    <property type="entry name" value="NADPH--CYTOCHROME P450 REDUCTASE"/>
    <property type="match status" value="1"/>
</dbReference>
<comment type="caution">
    <text evidence="3">The sequence shown here is derived from an EMBL/GenBank/DDBJ whole genome shotgun (WGS) entry which is preliminary data.</text>
</comment>
<accession>A0A6G0XW74</accession>
<evidence type="ECO:0000313" key="4">
    <source>
        <dbReference type="Proteomes" id="UP000481153"/>
    </source>
</evidence>
<dbReference type="PANTHER" id="PTHR19384">
    <property type="entry name" value="NITRIC OXIDE SYNTHASE-RELATED"/>
    <property type="match status" value="1"/>
</dbReference>
<name>A0A6G0XW74_9STRA</name>